<evidence type="ECO:0000256" key="3">
    <source>
        <dbReference type="ARBA" id="ARBA00022692"/>
    </source>
</evidence>
<dbReference type="EMBL" id="KL198036">
    <property type="protein sequence ID" value="KDQ14790.1"/>
    <property type="molecule type" value="Genomic_DNA"/>
</dbReference>
<evidence type="ECO:0000256" key="5">
    <source>
        <dbReference type="ARBA" id="ARBA00023136"/>
    </source>
</evidence>
<name>A0A067MJ93_BOTB1</name>
<dbReference type="InterPro" id="IPR036259">
    <property type="entry name" value="MFS_trans_sf"/>
</dbReference>
<feature type="compositionally biased region" description="Basic and acidic residues" evidence="6">
    <location>
        <begin position="442"/>
        <end position="458"/>
    </location>
</feature>
<feature type="region of interest" description="Disordered" evidence="6">
    <location>
        <begin position="440"/>
        <end position="464"/>
    </location>
</feature>
<feature type="transmembrane region" description="Helical" evidence="7">
    <location>
        <begin position="310"/>
        <end position="329"/>
    </location>
</feature>
<keyword evidence="3 7" id="KW-0812">Transmembrane</keyword>
<feature type="transmembrane region" description="Helical" evidence="7">
    <location>
        <begin position="369"/>
        <end position="390"/>
    </location>
</feature>
<dbReference type="InParanoid" id="A0A067MJ93"/>
<dbReference type="Pfam" id="PF07690">
    <property type="entry name" value="MFS_1"/>
    <property type="match status" value="1"/>
</dbReference>
<dbReference type="STRING" id="930990.A0A067MJ93"/>
<dbReference type="InterPro" id="IPR011701">
    <property type="entry name" value="MFS"/>
</dbReference>
<dbReference type="FunFam" id="1.20.1250.20:FF:000013">
    <property type="entry name" value="MFS general substrate transporter"/>
    <property type="match status" value="1"/>
</dbReference>
<feature type="domain" description="Major facilitator superfamily (MFS) profile" evidence="8">
    <location>
        <begin position="16"/>
        <end position="426"/>
    </location>
</feature>
<dbReference type="OrthoDB" id="2985014at2759"/>
<dbReference type="SUPFAM" id="SSF103473">
    <property type="entry name" value="MFS general substrate transporter"/>
    <property type="match status" value="1"/>
</dbReference>
<proteinExistence type="predicted"/>
<evidence type="ECO:0000313" key="10">
    <source>
        <dbReference type="Proteomes" id="UP000027195"/>
    </source>
</evidence>
<dbReference type="GO" id="GO:0022857">
    <property type="term" value="F:transmembrane transporter activity"/>
    <property type="evidence" value="ECO:0007669"/>
    <property type="project" value="InterPro"/>
</dbReference>
<dbReference type="Gene3D" id="1.20.1250.20">
    <property type="entry name" value="MFS general substrate transporter like domains"/>
    <property type="match status" value="2"/>
</dbReference>
<evidence type="ECO:0000256" key="6">
    <source>
        <dbReference type="SAM" id="MobiDB-lite"/>
    </source>
</evidence>
<dbReference type="FunFam" id="1.20.1250.20:FF:000034">
    <property type="entry name" value="MFS general substrate transporter"/>
    <property type="match status" value="1"/>
</dbReference>
<dbReference type="PANTHER" id="PTHR43791">
    <property type="entry name" value="PERMEASE-RELATED"/>
    <property type="match status" value="1"/>
</dbReference>
<evidence type="ECO:0000256" key="7">
    <source>
        <dbReference type="SAM" id="Phobius"/>
    </source>
</evidence>
<evidence type="ECO:0000256" key="1">
    <source>
        <dbReference type="ARBA" id="ARBA00004141"/>
    </source>
</evidence>
<keyword evidence="10" id="KW-1185">Reference proteome</keyword>
<keyword evidence="4 7" id="KW-1133">Transmembrane helix</keyword>
<feature type="transmembrane region" description="Helical" evidence="7">
    <location>
        <begin position="12"/>
        <end position="29"/>
    </location>
</feature>
<dbReference type="HOGENOM" id="CLU_001265_0_1_1"/>
<feature type="transmembrane region" description="Helical" evidence="7">
    <location>
        <begin position="286"/>
        <end position="303"/>
    </location>
</feature>
<evidence type="ECO:0000313" key="9">
    <source>
        <dbReference type="EMBL" id="KDQ14790.1"/>
    </source>
</evidence>
<dbReference type="PANTHER" id="PTHR43791:SF85">
    <property type="entry name" value="TRANSPORTER, PUTATIVE (AFU_ORTHOLOGUE AFUA_6G00710)-RELATED"/>
    <property type="match status" value="1"/>
</dbReference>
<feature type="transmembrane region" description="Helical" evidence="7">
    <location>
        <begin position="112"/>
        <end position="130"/>
    </location>
</feature>
<feature type="transmembrane region" description="Helical" evidence="7">
    <location>
        <begin position="402"/>
        <end position="421"/>
    </location>
</feature>
<protein>
    <recommendedName>
        <fullName evidence="8">Major facilitator superfamily (MFS) profile domain-containing protein</fullName>
    </recommendedName>
</protein>
<dbReference type="AlphaFoldDB" id="A0A067MJ93"/>
<dbReference type="GO" id="GO:0016020">
    <property type="term" value="C:membrane"/>
    <property type="evidence" value="ECO:0007669"/>
    <property type="project" value="UniProtKB-SubCell"/>
</dbReference>
<feature type="transmembrane region" description="Helical" evidence="7">
    <location>
        <begin position="82"/>
        <end position="100"/>
    </location>
</feature>
<sequence>MDDHLPGALRKVDLYVVSCATMLYFLSFLDRSNIGNARVAGLQQDLKMSDHQYSLALTVTYIPYMLWELPSNLLLKRLSPRILLPAYVFLWGVVTTLQGLVTTYSGLLACRFFLGLFEGGLLPGILLYLSSFYPRHKLQLRVAVVFCATSLAGAFSGLLAAAILNMDGIRGKRGWAWIFILEGIFTALYALVSYFFIPASPLTAKFLTEAERRALHTELQKDGSGDEEHEVFSWSAVASAFVAPQVLILAVAFFFNGTTLFGLAYFAPSIVNSLGYSPIRTQLMTVPPYACSFVVNIFTSFLSDRYRQRGIFLVLLNLLAAIGYAMFLGSEKSHVLYAALFFQVTGVYGSAPTVSTWNTNNVMPHYKRATAIAIAFTMTNLGGILSTWIFTSPPRYTIATRINLAFSLGVAAAGVANVLYLRNQHAKKAALLATSDGYSEGMGRDGPRNQRKLGDRHPRFSYTL</sequence>
<reference evidence="10" key="1">
    <citation type="journal article" date="2014" name="Proc. Natl. Acad. Sci. U.S.A.">
        <title>Extensive sampling of basidiomycete genomes demonstrates inadequacy of the white-rot/brown-rot paradigm for wood decay fungi.</title>
        <authorList>
            <person name="Riley R."/>
            <person name="Salamov A.A."/>
            <person name="Brown D.W."/>
            <person name="Nagy L.G."/>
            <person name="Floudas D."/>
            <person name="Held B.W."/>
            <person name="Levasseur A."/>
            <person name="Lombard V."/>
            <person name="Morin E."/>
            <person name="Otillar R."/>
            <person name="Lindquist E.A."/>
            <person name="Sun H."/>
            <person name="LaButti K.M."/>
            <person name="Schmutz J."/>
            <person name="Jabbour D."/>
            <person name="Luo H."/>
            <person name="Baker S.E."/>
            <person name="Pisabarro A.G."/>
            <person name="Walton J.D."/>
            <person name="Blanchette R.A."/>
            <person name="Henrissat B."/>
            <person name="Martin F."/>
            <person name="Cullen D."/>
            <person name="Hibbett D.S."/>
            <person name="Grigoriev I.V."/>
        </authorList>
    </citation>
    <scope>NUCLEOTIDE SEQUENCE [LARGE SCALE GENOMIC DNA]</scope>
    <source>
        <strain evidence="10">FD-172 SS1</strain>
    </source>
</reference>
<dbReference type="PROSITE" id="PS50850">
    <property type="entry name" value="MFS"/>
    <property type="match status" value="1"/>
</dbReference>
<evidence type="ECO:0000256" key="2">
    <source>
        <dbReference type="ARBA" id="ARBA00022448"/>
    </source>
</evidence>
<evidence type="ECO:0000259" key="8">
    <source>
        <dbReference type="PROSITE" id="PS50850"/>
    </source>
</evidence>
<keyword evidence="5 7" id="KW-0472">Membrane</keyword>
<feature type="transmembrane region" description="Helical" evidence="7">
    <location>
        <begin position="142"/>
        <end position="163"/>
    </location>
</feature>
<dbReference type="Proteomes" id="UP000027195">
    <property type="component" value="Unassembled WGS sequence"/>
</dbReference>
<accession>A0A067MJ93</accession>
<dbReference type="FunCoup" id="A0A067MJ93">
    <property type="interactions" value="81"/>
</dbReference>
<feature type="transmembrane region" description="Helical" evidence="7">
    <location>
        <begin position="246"/>
        <end position="266"/>
    </location>
</feature>
<gene>
    <name evidence="9" type="ORF">BOTBODRAFT_55283</name>
</gene>
<feature type="transmembrane region" description="Helical" evidence="7">
    <location>
        <begin position="175"/>
        <end position="197"/>
    </location>
</feature>
<keyword evidence="2" id="KW-0813">Transport</keyword>
<organism evidence="9 10">
    <name type="scientific">Botryobasidium botryosum (strain FD-172 SS1)</name>
    <dbReference type="NCBI Taxonomy" id="930990"/>
    <lineage>
        <taxon>Eukaryota</taxon>
        <taxon>Fungi</taxon>
        <taxon>Dikarya</taxon>
        <taxon>Basidiomycota</taxon>
        <taxon>Agaricomycotina</taxon>
        <taxon>Agaricomycetes</taxon>
        <taxon>Cantharellales</taxon>
        <taxon>Botryobasidiaceae</taxon>
        <taxon>Botryobasidium</taxon>
    </lineage>
</organism>
<feature type="transmembrane region" description="Helical" evidence="7">
    <location>
        <begin position="335"/>
        <end position="357"/>
    </location>
</feature>
<feature type="transmembrane region" description="Helical" evidence="7">
    <location>
        <begin position="52"/>
        <end position="70"/>
    </location>
</feature>
<comment type="subcellular location">
    <subcellularLocation>
        <location evidence="1">Membrane</location>
        <topology evidence="1">Multi-pass membrane protein</topology>
    </subcellularLocation>
</comment>
<evidence type="ECO:0000256" key="4">
    <source>
        <dbReference type="ARBA" id="ARBA00022989"/>
    </source>
</evidence>
<dbReference type="InterPro" id="IPR020846">
    <property type="entry name" value="MFS_dom"/>
</dbReference>